<proteinExistence type="predicted"/>
<keyword evidence="7" id="KW-0406">Ion transport</keyword>
<keyword evidence="9" id="KW-0325">Glycoprotein</keyword>
<evidence type="ECO:0000313" key="16">
    <source>
        <dbReference type="Proteomes" id="UP000694428"/>
    </source>
</evidence>
<keyword evidence="10" id="KW-0739">Sodium transport</keyword>
<reference evidence="15" key="2">
    <citation type="submission" date="2025-09" db="UniProtKB">
        <authorList>
            <consortium name="Ensembl"/>
        </authorList>
    </citation>
    <scope>IDENTIFICATION</scope>
</reference>
<evidence type="ECO:0000256" key="11">
    <source>
        <dbReference type="ARBA" id="ARBA00023303"/>
    </source>
</evidence>
<protein>
    <recommendedName>
        <fullName evidence="14">Ion transport domain-containing protein</fullName>
    </recommendedName>
</protein>
<dbReference type="GO" id="GO:0001518">
    <property type="term" value="C:voltage-gated sodium channel complex"/>
    <property type="evidence" value="ECO:0007669"/>
    <property type="project" value="TreeGrafter"/>
</dbReference>
<dbReference type="InterPro" id="IPR043203">
    <property type="entry name" value="VGCC_Ca_Na"/>
</dbReference>
<keyword evidence="6" id="KW-0915">Sodium</keyword>
<keyword evidence="5 13" id="KW-1133">Transmembrane helix</keyword>
<evidence type="ECO:0000256" key="9">
    <source>
        <dbReference type="ARBA" id="ARBA00023180"/>
    </source>
</evidence>
<dbReference type="Ensembl" id="ENSPSTT00000018101.1">
    <property type="protein sequence ID" value="ENSPSTP00000017267.1"/>
    <property type="gene ID" value="ENSPSTG00000012348.1"/>
</dbReference>
<evidence type="ECO:0000259" key="14">
    <source>
        <dbReference type="Pfam" id="PF00520"/>
    </source>
</evidence>
<feature type="transmembrane region" description="Helical" evidence="13">
    <location>
        <begin position="197"/>
        <end position="219"/>
    </location>
</feature>
<dbReference type="Gene3D" id="1.20.120.350">
    <property type="entry name" value="Voltage-gated potassium channels. Chain C"/>
    <property type="match status" value="1"/>
</dbReference>
<evidence type="ECO:0000256" key="3">
    <source>
        <dbReference type="ARBA" id="ARBA00022692"/>
    </source>
</evidence>
<organism evidence="15 16">
    <name type="scientific">Pavo cristatus</name>
    <name type="common">Indian peafowl</name>
    <name type="synonym">Blue peafowl</name>
    <dbReference type="NCBI Taxonomy" id="9049"/>
    <lineage>
        <taxon>Eukaryota</taxon>
        <taxon>Metazoa</taxon>
        <taxon>Chordata</taxon>
        <taxon>Craniata</taxon>
        <taxon>Vertebrata</taxon>
        <taxon>Euteleostomi</taxon>
        <taxon>Archelosauria</taxon>
        <taxon>Archosauria</taxon>
        <taxon>Dinosauria</taxon>
        <taxon>Saurischia</taxon>
        <taxon>Theropoda</taxon>
        <taxon>Coelurosauria</taxon>
        <taxon>Aves</taxon>
        <taxon>Neognathae</taxon>
        <taxon>Galloanserae</taxon>
        <taxon>Galliformes</taxon>
        <taxon>Phasianidae</taxon>
        <taxon>Phasianinae</taxon>
        <taxon>Pavo</taxon>
    </lineage>
</organism>
<dbReference type="GO" id="GO:0019228">
    <property type="term" value="P:neuronal action potential"/>
    <property type="evidence" value="ECO:0007669"/>
    <property type="project" value="TreeGrafter"/>
</dbReference>
<feature type="transmembrane region" description="Helical" evidence="13">
    <location>
        <begin position="132"/>
        <end position="153"/>
    </location>
</feature>
<keyword evidence="12" id="KW-0175">Coiled coil</keyword>
<sequence length="238" mass="27358">MDPLFWPPETISFQRFTPESLAAIEKKIAEKKEKQARLKQETTDQEVEEDKVTPQLDLKTCKKLPSLYGDVPAELIGEPLEDLDPYYSDHRTFMVISKRRTIFRFTATPALCILGPFNPIRKAAIKILIHSYPFLLFTLFVGFITCTVILNCVSMAISNLPPEHIFTAIYTGEILIKVVARGLVWNEFTFLRDPWNMLDFFVLVVTQNQACLMLSYLFFSGSDEASLRRRQRTSHGVE</sequence>
<dbReference type="InterPro" id="IPR027359">
    <property type="entry name" value="Volt_channel_dom_sf"/>
</dbReference>
<dbReference type="AlphaFoldDB" id="A0A8C9FPL5"/>
<dbReference type="GO" id="GO:0086010">
    <property type="term" value="P:membrane depolarization during action potential"/>
    <property type="evidence" value="ECO:0007669"/>
    <property type="project" value="TreeGrafter"/>
</dbReference>
<evidence type="ECO:0000256" key="1">
    <source>
        <dbReference type="ARBA" id="ARBA00004141"/>
    </source>
</evidence>
<evidence type="ECO:0000256" key="4">
    <source>
        <dbReference type="ARBA" id="ARBA00022882"/>
    </source>
</evidence>
<evidence type="ECO:0000256" key="10">
    <source>
        <dbReference type="ARBA" id="ARBA00023201"/>
    </source>
</evidence>
<accession>A0A8C9FPL5</accession>
<keyword evidence="4" id="KW-0851">Voltage-gated channel</keyword>
<evidence type="ECO:0000256" key="13">
    <source>
        <dbReference type="SAM" id="Phobius"/>
    </source>
</evidence>
<dbReference type="SUPFAM" id="SSF81324">
    <property type="entry name" value="Voltage-gated potassium channels"/>
    <property type="match status" value="1"/>
</dbReference>
<comment type="subcellular location">
    <subcellularLocation>
        <location evidence="1">Membrane</location>
        <topology evidence="1">Multi-pass membrane protein</topology>
    </subcellularLocation>
</comment>
<dbReference type="InterPro" id="IPR005821">
    <property type="entry name" value="Ion_trans_dom"/>
</dbReference>
<reference evidence="15" key="1">
    <citation type="submission" date="2025-08" db="UniProtKB">
        <authorList>
            <consortium name="Ensembl"/>
        </authorList>
    </citation>
    <scope>IDENTIFICATION</scope>
</reference>
<dbReference type="PANTHER" id="PTHR10037:SF208">
    <property type="entry name" value="SODIUM CHANNEL PROTEIN TYPE 10 SUBUNIT ALPHA"/>
    <property type="match status" value="1"/>
</dbReference>
<keyword evidence="8 13" id="KW-0472">Membrane</keyword>
<name>A0A8C9FPL5_PAVCR</name>
<evidence type="ECO:0000256" key="5">
    <source>
        <dbReference type="ARBA" id="ARBA00022989"/>
    </source>
</evidence>
<evidence type="ECO:0000256" key="6">
    <source>
        <dbReference type="ARBA" id="ARBA00023053"/>
    </source>
</evidence>
<dbReference type="GO" id="GO:0005248">
    <property type="term" value="F:voltage-gated sodium channel activity"/>
    <property type="evidence" value="ECO:0007669"/>
    <property type="project" value="TreeGrafter"/>
</dbReference>
<dbReference type="Proteomes" id="UP000694428">
    <property type="component" value="Unplaced"/>
</dbReference>
<feature type="coiled-coil region" evidence="12">
    <location>
        <begin position="21"/>
        <end position="48"/>
    </location>
</feature>
<keyword evidence="16" id="KW-1185">Reference proteome</keyword>
<evidence type="ECO:0000313" key="15">
    <source>
        <dbReference type="Ensembl" id="ENSPSTP00000017267.1"/>
    </source>
</evidence>
<keyword evidence="3 13" id="KW-0812">Transmembrane</keyword>
<keyword evidence="11" id="KW-0407">Ion channel</keyword>
<feature type="transmembrane region" description="Helical" evidence="13">
    <location>
        <begin position="165"/>
        <end position="185"/>
    </location>
</feature>
<feature type="domain" description="Ion transport" evidence="14">
    <location>
        <begin position="139"/>
        <end position="207"/>
    </location>
</feature>
<evidence type="ECO:0000256" key="2">
    <source>
        <dbReference type="ARBA" id="ARBA00022448"/>
    </source>
</evidence>
<evidence type="ECO:0000256" key="8">
    <source>
        <dbReference type="ARBA" id="ARBA00023136"/>
    </source>
</evidence>
<keyword evidence="2" id="KW-0813">Transport</keyword>
<evidence type="ECO:0000256" key="12">
    <source>
        <dbReference type="SAM" id="Coils"/>
    </source>
</evidence>
<dbReference type="PANTHER" id="PTHR10037">
    <property type="entry name" value="VOLTAGE-GATED CATION CHANNEL CALCIUM AND SODIUM"/>
    <property type="match status" value="1"/>
</dbReference>
<evidence type="ECO:0000256" key="7">
    <source>
        <dbReference type="ARBA" id="ARBA00023065"/>
    </source>
</evidence>
<dbReference type="Pfam" id="PF00520">
    <property type="entry name" value="Ion_trans"/>
    <property type="match status" value="1"/>
</dbReference>